<dbReference type="PIRSF" id="PIRSF005052">
    <property type="entry name" value="P-loopkin"/>
    <property type="match status" value="1"/>
</dbReference>
<keyword evidence="1 4" id="KW-0547">Nucleotide-binding</keyword>
<keyword evidence="3 4" id="KW-0342">GTP-binding</keyword>
<dbReference type="Pfam" id="PF22740">
    <property type="entry name" value="PapZ_C"/>
    <property type="match status" value="1"/>
</dbReference>
<evidence type="ECO:0000256" key="4">
    <source>
        <dbReference type="HAMAP-Rule" id="MF_00636"/>
    </source>
</evidence>
<dbReference type="GO" id="GO:0005525">
    <property type="term" value="F:GTP binding"/>
    <property type="evidence" value="ECO:0007669"/>
    <property type="project" value="UniProtKB-UniRule"/>
</dbReference>
<evidence type="ECO:0000256" key="1">
    <source>
        <dbReference type="ARBA" id="ARBA00022741"/>
    </source>
</evidence>
<evidence type="ECO:0000256" key="3">
    <source>
        <dbReference type="ARBA" id="ARBA00023134"/>
    </source>
</evidence>
<evidence type="ECO:0000313" key="7">
    <source>
        <dbReference type="Proteomes" id="UP000198838"/>
    </source>
</evidence>
<name>A0A1I0XBJ6_9FIRM</name>
<dbReference type="SUPFAM" id="SSF52540">
    <property type="entry name" value="P-loop containing nucleoside triphosphate hydrolases"/>
    <property type="match status" value="1"/>
</dbReference>
<evidence type="ECO:0000313" key="6">
    <source>
        <dbReference type="EMBL" id="SFA98057.1"/>
    </source>
</evidence>
<dbReference type="Pfam" id="PF03668">
    <property type="entry name" value="RapZ-like_N"/>
    <property type="match status" value="1"/>
</dbReference>
<accession>A0A1I0XBJ6</accession>
<dbReference type="Proteomes" id="UP000198838">
    <property type="component" value="Unassembled WGS sequence"/>
</dbReference>
<evidence type="ECO:0000256" key="2">
    <source>
        <dbReference type="ARBA" id="ARBA00022840"/>
    </source>
</evidence>
<feature type="binding site" evidence="4">
    <location>
        <begin position="10"/>
        <end position="17"/>
    </location>
    <ligand>
        <name>ATP</name>
        <dbReference type="ChEBI" id="CHEBI:30616"/>
    </ligand>
</feature>
<organism evidence="6 7">
    <name type="scientific">Acetitomaculum ruminis DSM 5522</name>
    <dbReference type="NCBI Taxonomy" id="1120918"/>
    <lineage>
        <taxon>Bacteria</taxon>
        <taxon>Bacillati</taxon>
        <taxon>Bacillota</taxon>
        <taxon>Clostridia</taxon>
        <taxon>Lachnospirales</taxon>
        <taxon>Lachnospiraceae</taxon>
        <taxon>Acetitomaculum</taxon>
    </lineage>
</organism>
<evidence type="ECO:0000259" key="5">
    <source>
        <dbReference type="SMART" id="SM00382"/>
    </source>
</evidence>
<dbReference type="PANTHER" id="PTHR30448">
    <property type="entry name" value="RNASE ADAPTER PROTEIN RAPZ"/>
    <property type="match status" value="1"/>
</dbReference>
<dbReference type="PANTHER" id="PTHR30448:SF0">
    <property type="entry name" value="RNASE ADAPTER PROTEIN RAPZ"/>
    <property type="match status" value="1"/>
</dbReference>
<reference evidence="6 7" key="1">
    <citation type="submission" date="2016-10" db="EMBL/GenBank/DDBJ databases">
        <authorList>
            <person name="de Groot N.N."/>
        </authorList>
    </citation>
    <scope>NUCLEOTIDE SEQUENCE [LARGE SCALE GENOMIC DNA]</scope>
    <source>
        <strain evidence="6 7">DSM 5522</strain>
    </source>
</reference>
<feature type="binding site" evidence="4">
    <location>
        <begin position="61"/>
        <end position="64"/>
    </location>
    <ligand>
        <name>GTP</name>
        <dbReference type="ChEBI" id="CHEBI:37565"/>
    </ligand>
</feature>
<dbReference type="HAMAP" id="MF_00636">
    <property type="entry name" value="RapZ_like"/>
    <property type="match status" value="1"/>
</dbReference>
<dbReference type="NCBIfam" id="NF003828">
    <property type="entry name" value="PRK05416.1"/>
    <property type="match status" value="1"/>
</dbReference>
<dbReference type="InterPro" id="IPR053931">
    <property type="entry name" value="RapZ_C"/>
</dbReference>
<feature type="domain" description="AAA+ ATPase" evidence="5">
    <location>
        <begin position="2"/>
        <end position="162"/>
    </location>
</feature>
<dbReference type="InterPro" id="IPR053930">
    <property type="entry name" value="RapZ-like_N"/>
</dbReference>
<protein>
    <submittedName>
        <fullName evidence="6">UPF0042 nucleotide-binding protein</fullName>
    </submittedName>
</protein>
<dbReference type="InterPro" id="IPR005337">
    <property type="entry name" value="RapZ-like"/>
</dbReference>
<dbReference type="SMART" id="SM00382">
    <property type="entry name" value="AAA"/>
    <property type="match status" value="1"/>
</dbReference>
<dbReference type="EMBL" id="FOJY01000006">
    <property type="protein sequence ID" value="SFA98057.1"/>
    <property type="molecule type" value="Genomic_DNA"/>
</dbReference>
<dbReference type="AlphaFoldDB" id="A0A1I0XBJ6"/>
<sequence>MALELVIITGMSGAGKSTALKMFEDNAYYCVDNLPVLLIPQFIELTLEKNNQINRVALGIDVRNGENLSKLEDILETIKKKNFFMRILFLDSNDEVLVKRFKETRRAHPLSPDGRIDDGIKLERQKLTFLKKSADIIIDTSYLLTRELKAELDKIFVNKKEFKNLQITILSFGFKNGIPTDSDLVFDVRFIPNPFYIEELKTKTGLDKEVRDYCMSFEVAGKFVDKLSDMLDFLIPNYIIEGKNQLVISIGCTGGKHRSVTIATEIYQRLIKKEGYAVKLKHRDVNKEGK</sequence>
<gene>
    <name evidence="6" type="ORF">SAMN05216249_10656</name>
</gene>
<dbReference type="InterPro" id="IPR027417">
    <property type="entry name" value="P-loop_NTPase"/>
</dbReference>
<keyword evidence="2 4" id="KW-0067">ATP-binding</keyword>
<dbReference type="GO" id="GO:0005524">
    <property type="term" value="F:ATP binding"/>
    <property type="evidence" value="ECO:0007669"/>
    <property type="project" value="UniProtKB-UniRule"/>
</dbReference>
<keyword evidence="7" id="KW-1185">Reference proteome</keyword>
<proteinExistence type="inferred from homology"/>
<dbReference type="Gene3D" id="3.40.50.300">
    <property type="entry name" value="P-loop containing nucleotide triphosphate hydrolases"/>
    <property type="match status" value="1"/>
</dbReference>
<dbReference type="InterPro" id="IPR003593">
    <property type="entry name" value="AAA+_ATPase"/>
</dbReference>
<dbReference type="STRING" id="1120918.SAMN05216249_10656"/>